<dbReference type="PROSITE" id="PS00716">
    <property type="entry name" value="SIGMA70_2"/>
    <property type="match status" value="1"/>
</dbReference>
<dbReference type="AlphaFoldDB" id="A0A4V2WSX1"/>
<keyword evidence="6 7" id="KW-0804">Transcription</keyword>
<dbReference type="Gene3D" id="1.20.120.1810">
    <property type="match status" value="1"/>
</dbReference>
<dbReference type="PRINTS" id="PR00046">
    <property type="entry name" value="SIGMA70FCT"/>
</dbReference>
<dbReference type="InterPro" id="IPR013325">
    <property type="entry name" value="RNA_pol_sigma_r2"/>
</dbReference>
<evidence type="ECO:0000256" key="1">
    <source>
        <dbReference type="ARBA" id="ARBA00007788"/>
    </source>
</evidence>
<evidence type="ECO:0000259" key="8">
    <source>
        <dbReference type="PROSITE" id="PS50943"/>
    </source>
</evidence>
<keyword evidence="5 7" id="KW-0238">DNA-binding</keyword>
<dbReference type="NCBIfam" id="NF004471">
    <property type="entry name" value="PRK05803.1"/>
    <property type="match status" value="1"/>
</dbReference>
<dbReference type="GO" id="GO:0006352">
    <property type="term" value="P:DNA-templated transcription initiation"/>
    <property type="evidence" value="ECO:0007669"/>
    <property type="project" value="InterPro"/>
</dbReference>
<dbReference type="InterPro" id="IPR007630">
    <property type="entry name" value="RNA_pol_sigma70_r4"/>
</dbReference>
<dbReference type="Gene3D" id="1.10.10.10">
    <property type="entry name" value="Winged helix-like DNA-binding domain superfamily/Winged helix DNA-binding domain"/>
    <property type="match status" value="1"/>
</dbReference>
<evidence type="ECO:0000256" key="7">
    <source>
        <dbReference type="RuleBase" id="RU362124"/>
    </source>
</evidence>
<dbReference type="InterPro" id="IPR013324">
    <property type="entry name" value="RNA_pol_sigma_r3/r4-like"/>
</dbReference>
<accession>A0A4V2WSX1</accession>
<evidence type="ECO:0000256" key="6">
    <source>
        <dbReference type="ARBA" id="ARBA00023163"/>
    </source>
</evidence>
<evidence type="ECO:0000256" key="3">
    <source>
        <dbReference type="ARBA" id="ARBA00023015"/>
    </source>
</evidence>
<proteinExistence type="inferred from homology"/>
<dbReference type="InterPro" id="IPR014284">
    <property type="entry name" value="RNA_pol_sigma-70_dom"/>
</dbReference>
<dbReference type="EMBL" id="SMMX01000001">
    <property type="protein sequence ID" value="TDA23410.1"/>
    <property type="molecule type" value="Genomic_DNA"/>
</dbReference>
<dbReference type="Proteomes" id="UP000295710">
    <property type="component" value="Unassembled WGS sequence"/>
</dbReference>
<organism evidence="9 10">
    <name type="scientific">Extibacter muris</name>
    <dbReference type="NCBI Taxonomy" id="1796622"/>
    <lineage>
        <taxon>Bacteria</taxon>
        <taxon>Bacillati</taxon>
        <taxon>Bacillota</taxon>
        <taxon>Clostridia</taxon>
        <taxon>Lachnospirales</taxon>
        <taxon>Lachnospiraceae</taxon>
        <taxon>Extibacter</taxon>
    </lineage>
</organism>
<evidence type="ECO:0000256" key="4">
    <source>
        <dbReference type="ARBA" id="ARBA00023082"/>
    </source>
</evidence>
<dbReference type="SUPFAM" id="SSF88946">
    <property type="entry name" value="Sigma2 domain of RNA polymerase sigma factors"/>
    <property type="match status" value="1"/>
</dbReference>
<dbReference type="InterPro" id="IPR014200">
    <property type="entry name" value="RNA_pol_sigma-E"/>
</dbReference>
<dbReference type="PIRSF" id="PIRSF000770">
    <property type="entry name" value="RNA_pol_sigma-SigE/K"/>
    <property type="match status" value="1"/>
</dbReference>
<dbReference type="NCBIfam" id="TIGR02835">
    <property type="entry name" value="spore_sigmaE"/>
    <property type="match status" value="1"/>
</dbReference>
<reference evidence="9 10" key="1">
    <citation type="journal article" date="2016" name="Nat. Microbiol.">
        <title>The Mouse Intestinal Bacterial Collection (miBC) provides host-specific insight into cultured diversity and functional potential of the gut microbiota.</title>
        <authorList>
            <person name="Lagkouvardos I."/>
            <person name="Pukall R."/>
            <person name="Abt B."/>
            <person name="Foesel B.U."/>
            <person name="Meier-Kolthoff J.P."/>
            <person name="Kumar N."/>
            <person name="Bresciani A."/>
            <person name="Martinez I."/>
            <person name="Just S."/>
            <person name="Ziegler C."/>
            <person name="Brugiroux S."/>
            <person name="Garzetti D."/>
            <person name="Wenning M."/>
            <person name="Bui T.P."/>
            <person name="Wang J."/>
            <person name="Hugenholtz F."/>
            <person name="Plugge C.M."/>
            <person name="Peterson D.A."/>
            <person name="Hornef M.W."/>
            <person name="Baines J.F."/>
            <person name="Smidt H."/>
            <person name="Walter J."/>
            <person name="Kristiansen K."/>
            <person name="Nielsen H.B."/>
            <person name="Haller D."/>
            <person name="Overmann J."/>
            <person name="Stecher B."/>
            <person name="Clavel T."/>
        </authorList>
    </citation>
    <scope>NUCLEOTIDE SEQUENCE [LARGE SCALE GENOMIC DNA]</scope>
    <source>
        <strain evidence="9 10">DSM 28560</strain>
    </source>
</reference>
<evidence type="ECO:0000256" key="2">
    <source>
        <dbReference type="ARBA" id="ARBA00022969"/>
    </source>
</evidence>
<name>A0A4V2WSX1_9FIRM</name>
<dbReference type="InterPro" id="IPR036388">
    <property type="entry name" value="WH-like_DNA-bd_sf"/>
</dbReference>
<keyword evidence="4 7" id="KW-0731">Sigma factor</keyword>
<dbReference type="GO" id="GO:0016987">
    <property type="term" value="F:sigma factor activity"/>
    <property type="evidence" value="ECO:0007669"/>
    <property type="project" value="UniProtKB-KW"/>
</dbReference>
<keyword evidence="10" id="KW-1185">Reference proteome</keyword>
<evidence type="ECO:0000313" key="9">
    <source>
        <dbReference type="EMBL" id="TDA23410.1"/>
    </source>
</evidence>
<dbReference type="InterPro" id="IPR007627">
    <property type="entry name" value="RNA_pol_sigma70_r2"/>
</dbReference>
<dbReference type="NCBIfam" id="NF006158">
    <property type="entry name" value="PRK08301.1"/>
    <property type="match status" value="1"/>
</dbReference>
<evidence type="ECO:0000256" key="5">
    <source>
        <dbReference type="ARBA" id="ARBA00023125"/>
    </source>
</evidence>
<comment type="function">
    <text evidence="7">Sigma factors are initiation factors that promote the attachment of RNA polymerase to specific initiation sites and are then released.</text>
</comment>
<dbReference type="GO" id="GO:0030435">
    <property type="term" value="P:sporulation resulting in formation of a cellular spore"/>
    <property type="evidence" value="ECO:0007669"/>
    <property type="project" value="UniProtKB-KW"/>
</dbReference>
<dbReference type="PROSITE" id="PS50943">
    <property type="entry name" value="HTH_CROC1"/>
    <property type="match status" value="1"/>
</dbReference>
<dbReference type="SUPFAM" id="SSF88659">
    <property type="entry name" value="Sigma3 and sigma4 domains of RNA polymerase sigma factors"/>
    <property type="match status" value="1"/>
</dbReference>
<dbReference type="PANTHER" id="PTHR30376:SF3">
    <property type="entry name" value="RNA POLYMERASE SIGMA FACTOR RPOH"/>
    <property type="match status" value="1"/>
</dbReference>
<dbReference type="Pfam" id="PF04542">
    <property type="entry name" value="Sigma70_r2"/>
    <property type="match status" value="1"/>
</dbReference>
<dbReference type="PANTHER" id="PTHR30376">
    <property type="entry name" value="SIGMA FACTOR RPOH HEAT SHOCK RELATED"/>
    <property type="match status" value="1"/>
</dbReference>
<protein>
    <recommendedName>
        <fullName evidence="7">RNA polymerase sigma factor</fullName>
    </recommendedName>
</protein>
<dbReference type="InterPro" id="IPR001387">
    <property type="entry name" value="Cro/C1-type_HTH"/>
</dbReference>
<dbReference type="PROSITE" id="PS00715">
    <property type="entry name" value="SIGMA70_1"/>
    <property type="match status" value="1"/>
</dbReference>
<dbReference type="GO" id="GO:0003677">
    <property type="term" value="F:DNA binding"/>
    <property type="evidence" value="ECO:0007669"/>
    <property type="project" value="UniProtKB-KW"/>
</dbReference>
<dbReference type="RefSeq" id="WP_132274250.1">
    <property type="nucleotide sequence ID" value="NZ_JAOBST010000054.1"/>
</dbReference>
<gene>
    <name evidence="9" type="primary">sigE</name>
    <name evidence="9" type="ORF">E1963_01350</name>
</gene>
<evidence type="ECO:0000313" key="10">
    <source>
        <dbReference type="Proteomes" id="UP000295710"/>
    </source>
</evidence>
<feature type="domain" description="HTH cro/C1-type" evidence="8">
    <location>
        <begin position="212"/>
        <end position="232"/>
    </location>
</feature>
<sequence>MVIKVAVPHQFKLKVIPDFRTLLFPDKKDIHYIGGSEILPAPLEAEEESAVIGDLGSEYDEQAKKVLIEHNLRLVVYIAKKFDNTGVGVEDLISIGTIGLIKAINTFNPDKNIKLATYASRCIENEILMYLRRNNKTKMEVSIDEPLNVDWDGNELLLSDILGTEEDTIYKDLENEVEQKLLLKAISRLSGRERTIIQMRFGLGTPDGEEKTQKEVADMLGISQSYISRLEKKIMQRLRREMVKYS</sequence>
<dbReference type="Pfam" id="PF04545">
    <property type="entry name" value="Sigma70_r4"/>
    <property type="match status" value="1"/>
</dbReference>
<dbReference type="NCBIfam" id="TIGR02937">
    <property type="entry name" value="sigma70-ECF"/>
    <property type="match status" value="1"/>
</dbReference>
<comment type="similarity">
    <text evidence="1 7">Belongs to the sigma-70 factor family.</text>
</comment>
<dbReference type="CDD" id="cd06171">
    <property type="entry name" value="Sigma70_r4"/>
    <property type="match status" value="1"/>
</dbReference>
<keyword evidence="3 7" id="KW-0805">Transcription regulation</keyword>
<comment type="caution">
    <text evidence="9">The sequence shown here is derived from an EMBL/GenBank/DDBJ whole genome shotgun (WGS) entry which is preliminary data.</text>
</comment>
<dbReference type="InterPro" id="IPR050813">
    <property type="entry name" value="Sigma-70_Factor"/>
</dbReference>
<keyword evidence="2" id="KW-0749">Sporulation</keyword>
<dbReference type="InterPro" id="IPR000943">
    <property type="entry name" value="RNA_pol_sigma70"/>
</dbReference>